<dbReference type="EMBL" id="MRCC01000005">
    <property type="protein sequence ID" value="OKH27801.1"/>
    <property type="molecule type" value="Genomic_DNA"/>
</dbReference>
<dbReference type="InterPro" id="IPR009078">
    <property type="entry name" value="Ferritin-like_SF"/>
</dbReference>
<proteinExistence type="inferred from homology"/>
<gene>
    <name evidence="3" type="ORF">NIES1031_07775</name>
</gene>
<protein>
    <submittedName>
        <fullName evidence="3">DNA starvation/stationary phase protection protein</fullName>
    </submittedName>
</protein>
<dbReference type="AlphaFoldDB" id="A0A1U7HW11"/>
<dbReference type="SUPFAM" id="SSF47240">
    <property type="entry name" value="Ferritin-like"/>
    <property type="match status" value="1"/>
</dbReference>
<dbReference type="PANTHER" id="PTHR42932">
    <property type="entry name" value="GENERAL STRESS PROTEIN 20U"/>
    <property type="match status" value="1"/>
</dbReference>
<dbReference type="OrthoDB" id="2467436at2"/>
<dbReference type="InterPro" id="IPR002177">
    <property type="entry name" value="DPS_DNA-bd"/>
</dbReference>
<evidence type="ECO:0000259" key="2">
    <source>
        <dbReference type="Pfam" id="PF00210"/>
    </source>
</evidence>
<accession>A0A1U7HW11</accession>
<evidence type="ECO:0000256" key="1">
    <source>
        <dbReference type="ARBA" id="ARBA00009497"/>
    </source>
</evidence>
<evidence type="ECO:0000313" key="3">
    <source>
        <dbReference type="EMBL" id="OKH27801.1"/>
    </source>
</evidence>
<dbReference type="Pfam" id="PF00210">
    <property type="entry name" value="Ferritin"/>
    <property type="match status" value="1"/>
</dbReference>
<dbReference type="Proteomes" id="UP000185984">
    <property type="component" value="Unassembled WGS sequence"/>
</dbReference>
<dbReference type="CDD" id="cd01043">
    <property type="entry name" value="DPS"/>
    <property type="match status" value="1"/>
</dbReference>
<dbReference type="InterPro" id="IPR023188">
    <property type="entry name" value="DPS_DNA-bd_CS"/>
</dbReference>
<reference evidence="3 4" key="1">
    <citation type="submission" date="2016-11" db="EMBL/GenBank/DDBJ databases">
        <title>Draft Genome Sequences of Nine Cyanobacterial Strains from Diverse Habitats.</title>
        <authorList>
            <person name="Zhu T."/>
            <person name="Hou S."/>
            <person name="Lu X."/>
            <person name="Hess W.R."/>
        </authorList>
    </citation>
    <scope>NUCLEOTIDE SEQUENCE [LARGE SCALE GENOMIC DNA]</scope>
    <source>
        <strain evidence="3 4">5.2 s.c.1</strain>
    </source>
</reference>
<dbReference type="Gene3D" id="1.20.1260.10">
    <property type="match status" value="1"/>
</dbReference>
<name>A0A1U7HW11_9CHRO</name>
<dbReference type="InterPro" id="IPR008331">
    <property type="entry name" value="Ferritin_DPS_dom"/>
</dbReference>
<dbReference type="PANTHER" id="PTHR42932:SF1">
    <property type="entry name" value="GENERAL STRESS PROTEIN 20U"/>
    <property type="match status" value="1"/>
</dbReference>
<keyword evidence="4" id="KW-1185">Reference proteome</keyword>
<dbReference type="RefSeq" id="WP_073548882.1">
    <property type="nucleotide sequence ID" value="NZ_CAWMVK010000039.1"/>
</dbReference>
<dbReference type="GO" id="GO:0016722">
    <property type="term" value="F:oxidoreductase activity, acting on metal ions"/>
    <property type="evidence" value="ECO:0007669"/>
    <property type="project" value="InterPro"/>
</dbReference>
<organism evidence="3 4">
    <name type="scientific">Chroogloeocystis siderophila 5.2 s.c.1</name>
    <dbReference type="NCBI Taxonomy" id="247279"/>
    <lineage>
        <taxon>Bacteria</taxon>
        <taxon>Bacillati</taxon>
        <taxon>Cyanobacteriota</taxon>
        <taxon>Cyanophyceae</taxon>
        <taxon>Oscillatoriophycideae</taxon>
        <taxon>Chroococcales</taxon>
        <taxon>Chroococcaceae</taxon>
        <taxon>Chroogloeocystis</taxon>
    </lineage>
</organism>
<dbReference type="InterPro" id="IPR012347">
    <property type="entry name" value="Ferritin-like"/>
</dbReference>
<dbReference type="GO" id="GO:0008199">
    <property type="term" value="F:ferric iron binding"/>
    <property type="evidence" value="ECO:0007669"/>
    <property type="project" value="InterPro"/>
</dbReference>
<dbReference type="PIRSF" id="PIRSF005900">
    <property type="entry name" value="Dps"/>
    <property type="match status" value="1"/>
</dbReference>
<comment type="similarity">
    <text evidence="1">Belongs to the Dps family.</text>
</comment>
<evidence type="ECO:0000313" key="4">
    <source>
        <dbReference type="Proteomes" id="UP000185984"/>
    </source>
</evidence>
<feature type="domain" description="Ferritin/DPS" evidence="2">
    <location>
        <begin position="30"/>
        <end position="170"/>
    </location>
</feature>
<dbReference type="STRING" id="247279.NIES1031_07775"/>
<comment type="caution">
    <text evidence="3">The sequence shown here is derived from an EMBL/GenBank/DDBJ whole genome shotgun (WGS) entry which is preliminary data.</text>
</comment>
<dbReference type="PROSITE" id="PS00819">
    <property type="entry name" value="DPS_2"/>
    <property type="match status" value="1"/>
</dbReference>
<sequence length="187" mass="20945">MTQATVVRNFGEVLDNPIGLGQEVTVPVCEGLNIVLASFQALYLQYQKHHFVVEGAEFYMLHQYFNESYEQVQEHVHEVGERLDGLGGVPVASFNKLAELCCFTPEADGVFSCRQMVENDLQAEQAAVDLIRRQASQAESLGDRATRYLYEQILLKTEERAFHLAHFLAEDSLTLAFVPSFNGKGNA</sequence>